<evidence type="ECO:0000256" key="1">
    <source>
        <dbReference type="SAM" id="MobiDB-lite"/>
    </source>
</evidence>
<feature type="compositionally biased region" description="Polar residues" evidence="1">
    <location>
        <begin position="54"/>
        <end position="67"/>
    </location>
</feature>
<dbReference type="OMA" id="CQRRVPG"/>
<feature type="compositionally biased region" description="Basic residues" evidence="1">
    <location>
        <begin position="40"/>
        <end position="49"/>
    </location>
</feature>
<dbReference type="AlphaFoldDB" id="C4JJ22"/>
<dbReference type="HOGENOM" id="CLU_787566_0_0_1"/>
<dbReference type="GeneID" id="8438598"/>
<dbReference type="eggNOG" id="ENOG502T02S">
    <property type="taxonomic scope" value="Eukaryota"/>
</dbReference>
<feature type="region of interest" description="Disordered" evidence="1">
    <location>
        <begin position="276"/>
        <end position="316"/>
    </location>
</feature>
<organism evidence="2 3">
    <name type="scientific">Uncinocarpus reesii (strain UAMH 1704)</name>
    <dbReference type="NCBI Taxonomy" id="336963"/>
    <lineage>
        <taxon>Eukaryota</taxon>
        <taxon>Fungi</taxon>
        <taxon>Dikarya</taxon>
        <taxon>Ascomycota</taxon>
        <taxon>Pezizomycotina</taxon>
        <taxon>Eurotiomycetes</taxon>
        <taxon>Eurotiomycetidae</taxon>
        <taxon>Onygenales</taxon>
        <taxon>Onygenaceae</taxon>
        <taxon>Uncinocarpus</taxon>
    </lineage>
</organism>
<feature type="region of interest" description="Disordered" evidence="1">
    <location>
        <begin position="1"/>
        <end position="139"/>
    </location>
</feature>
<dbReference type="VEuPathDB" id="FungiDB:UREG_01629"/>
<feature type="compositionally biased region" description="Polar residues" evidence="1">
    <location>
        <begin position="287"/>
        <end position="309"/>
    </location>
</feature>
<evidence type="ECO:0000313" key="3">
    <source>
        <dbReference type="Proteomes" id="UP000002058"/>
    </source>
</evidence>
<proteinExistence type="predicted"/>
<gene>
    <name evidence="2" type="ORF">UREG_01629</name>
</gene>
<dbReference type="Proteomes" id="UP000002058">
    <property type="component" value="Unassembled WGS sequence"/>
</dbReference>
<protein>
    <submittedName>
        <fullName evidence="2">Uncharacterized protein</fullName>
    </submittedName>
</protein>
<dbReference type="RefSeq" id="XP_002542113.1">
    <property type="nucleotide sequence ID" value="XM_002542067.1"/>
</dbReference>
<dbReference type="EMBL" id="CH476615">
    <property type="protein sequence ID" value="EEP76780.1"/>
    <property type="molecule type" value="Genomic_DNA"/>
</dbReference>
<sequence length="345" mass="38161">MLNPSNKRTREDDVEEASGPHEPVIPHKKKPRPLPLRKSPVLKHIKPLPRNRSEPSFPTSSTLTPAESSDDDPMQEGDRDMSQNQQMDIHSHAFNSMRVPYESDSDFEMVDSQPRSATMQPLWSAGSGPSRPESSLESPIPSFLLNQSLTVSGGRTATPIFSHFTSNMTTDSMMRDPVSLAEQQLSRTSQRMPADEAGWWRRRRLPSPISEDEAQADAMGFTESSERCPDEIVNFPGSYNPSGIRISITPAQANVLPAGPPQVPNLQTTQDTSAENWQNMDLPPGNSPTTHDSSNASSSRPVSQLNGHLTGSERPKKLTIAMGYRADCDKCRQRVPGHYSHIIRS</sequence>
<dbReference type="InParanoid" id="C4JJ22"/>
<accession>C4JJ22</accession>
<dbReference type="OrthoDB" id="2446291at2759"/>
<name>C4JJ22_UNCRE</name>
<keyword evidence="3" id="KW-1185">Reference proteome</keyword>
<evidence type="ECO:0000313" key="2">
    <source>
        <dbReference type="EMBL" id="EEP76780.1"/>
    </source>
</evidence>
<reference evidence="3" key="1">
    <citation type="journal article" date="2009" name="Genome Res.">
        <title>Comparative genomic analyses of the human fungal pathogens Coccidioides and their relatives.</title>
        <authorList>
            <person name="Sharpton T.J."/>
            <person name="Stajich J.E."/>
            <person name="Rounsley S.D."/>
            <person name="Gardner M.J."/>
            <person name="Wortman J.R."/>
            <person name="Jordar V.S."/>
            <person name="Maiti R."/>
            <person name="Kodira C.D."/>
            <person name="Neafsey D.E."/>
            <person name="Zeng Q."/>
            <person name="Hung C.-Y."/>
            <person name="McMahan C."/>
            <person name="Muszewska A."/>
            <person name="Grynberg M."/>
            <person name="Mandel M.A."/>
            <person name="Kellner E.M."/>
            <person name="Barker B.M."/>
            <person name="Galgiani J.N."/>
            <person name="Orbach M.J."/>
            <person name="Kirkland T.N."/>
            <person name="Cole G.T."/>
            <person name="Henn M.R."/>
            <person name="Birren B.W."/>
            <person name="Taylor J.W."/>
        </authorList>
    </citation>
    <scope>NUCLEOTIDE SEQUENCE [LARGE SCALE GENOMIC DNA]</scope>
    <source>
        <strain evidence="3">UAMH 1704</strain>
    </source>
</reference>
<dbReference type="KEGG" id="ure:UREG_01629"/>